<name>A0A813RXB5_9BILA</name>
<feature type="region of interest" description="Disordered" evidence="1">
    <location>
        <begin position="14"/>
        <end position="155"/>
    </location>
</feature>
<evidence type="ECO:0000313" key="2">
    <source>
        <dbReference type="EMBL" id="CAF0791487.1"/>
    </source>
</evidence>
<dbReference type="Proteomes" id="UP000663836">
    <property type="component" value="Unassembled WGS sequence"/>
</dbReference>
<feature type="compositionally biased region" description="Polar residues" evidence="1">
    <location>
        <begin position="43"/>
        <end position="60"/>
    </location>
</feature>
<feature type="compositionally biased region" description="Polar residues" evidence="1">
    <location>
        <begin position="68"/>
        <end position="90"/>
    </location>
</feature>
<dbReference type="EMBL" id="CAJNOT010000036">
    <property type="protein sequence ID" value="CAF0791487.1"/>
    <property type="molecule type" value="Genomic_DNA"/>
</dbReference>
<evidence type="ECO:0000313" key="4">
    <source>
        <dbReference type="Proteomes" id="UP000663864"/>
    </source>
</evidence>
<organism evidence="2 4">
    <name type="scientific">Rotaria sordida</name>
    <dbReference type="NCBI Taxonomy" id="392033"/>
    <lineage>
        <taxon>Eukaryota</taxon>
        <taxon>Metazoa</taxon>
        <taxon>Spiralia</taxon>
        <taxon>Gnathifera</taxon>
        <taxon>Rotifera</taxon>
        <taxon>Eurotatoria</taxon>
        <taxon>Bdelloidea</taxon>
        <taxon>Philodinida</taxon>
        <taxon>Philodinidae</taxon>
        <taxon>Rotaria</taxon>
    </lineage>
</organism>
<evidence type="ECO:0000313" key="3">
    <source>
        <dbReference type="EMBL" id="CAF3650119.1"/>
    </source>
</evidence>
<feature type="compositionally biased region" description="Basic residues" evidence="1">
    <location>
        <begin position="93"/>
        <end position="106"/>
    </location>
</feature>
<dbReference type="AlphaFoldDB" id="A0A813RXB5"/>
<comment type="caution">
    <text evidence="2">The sequence shown here is derived from an EMBL/GenBank/DDBJ whole genome shotgun (WGS) entry which is preliminary data.</text>
</comment>
<dbReference type="Proteomes" id="UP000663864">
    <property type="component" value="Unassembled WGS sequence"/>
</dbReference>
<dbReference type="EMBL" id="CAJOBD010000345">
    <property type="protein sequence ID" value="CAF3650119.1"/>
    <property type="molecule type" value="Genomic_DNA"/>
</dbReference>
<protein>
    <submittedName>
        <fullName evidence="2">Uncharacterized protein</fullName>
    </submittedName>
</protein>
<proteinExistence type="predicted"/>
<gene>
    <name evidence="3" type="ORF">JBS370_LOCUS6302</name>
    <name evidence="2" type="ORF">ZHD862_LOCUS1932</name>
</gene>
<reference evidence="2" key="1">
    <citation type="submission" date="2021-02" db="EMBL/GenBank/DDBJ databases">
        <authorList>
            <person name="Nowell W R."/>
        </authorList>
    </citation>
    <scope>NUCLEOTIDE SEQUENCE</scope>
</reference>
<evidence type="ECO:0000256" key="1">
    <source>
        <dbReference type="SAM" id="MobiDB-lite"/>
    </source>
</evidence>
<sequence>MMLSNYTFLTDHSYSLQPVSDDNDDLPLNQREGKNKKYRRSSNRMNETISTTNRTVSIDRSSSDKENSSLILSNPNNTPIQVPSTSINTNTRSYKKTSNRSRRNRLSTRTLITNSRSQSGKKQDNKTSSKTTIKSTQNNIDKKKKRIDQGKTKSLNISQMDSIDVTPSLSIEERVKLRRTKPLQSSTIIVEKIEPKKINKSRIQTIKTSLKKSKKIPSTKTSSIISTNKNKKLFLGSGLDLDNIVLGNRQRRCIQT</sequence>
<accession>A0A813RXB5</accession>